<reference evidence="4 5" key="1">
    <citation type="submission" date="2022-10" db="EMBL/GenBank/DDBJ databases">
        <title>WGS assembly of Paspalum vaginatum 540-79.</title>
        <authorList>
            <person name="Sun G."/>
            <person name="Wase N."/>
            <person name="Shu S."/>
            <person name="Jenkins J."/>
            <person name="Zhou B."/>
            <person name="Torres-Rodriguez J."/>
            <person name="Chen C."/>
            <person name="Sandor L."/>
            <person name="Plott C."/>
            <person name="Yoshinga Y."/>
            <person name="Daum C."/>
            <person name="Qi P."/>
            <person name="Barry K."/>
            <person name="Lipzen A."/>
            <person name="Berry L."/>
            <person name="Pedersen C."/>
            <person name="Gottilla T."/>
            <person name="Foltz A."/>
            <person name="Yu H."/>
            <person name="O'Malley R."/>
            <person name="Zhang C."/>
            <person name="Devos K."/>
            <person name="Sigmon B."/>
            <person name="Yu B."/>
            <person name="Obata T."/>
            <person name="Schmutz J."/>
            <person name="Schnable J."/>
        </authorList>
    </citation>
    <scope>NUCLEOTIDE SEQUENCE [LARGE SCALE GENOMIC DNA]</scope>
    <source>
        <strain evidence="5">cv. 540-79</strain>
    </source>
</reference>
<dbReference type="SUPFAM" id="SSF54695">
    <property type="entry name" value="POZ domain"/>
    <property type="match status" value="1"/>
</dbReference>
<organism evidence="4 5">
    <name type="scientific">Paspalum vaginatum</name>
    <name type="common">seashore paspalum</name>
    <dbReference type="NCBI Taxonomy" id="158149"/>
    <lineage>
        <taxon>Eukaryota</taxon>
        <taxon>Viridiplantae</taxon>
        <taxon>Streptophyta</taxon>
        <taxon>Embryophyta</taxon>
        <taxon>Tracheophyta</taxon>
        <taxon>Spermatophyta</taxon>
        <taxon>Magnoliopsida</taxon>
        <taxon>Liliopsida</taxon>
        <taxon>Poales</taxon>
        <taxon>Poaceae</taxon>
        <taxon>PACMAD clade</taxon>
        <taxon>Panicoideae</taxon>
        <taxon>Andropogonodae</taxon>
        <taxon>Paspaleae</taxon>
        <taxon>Paspalinae</taxon>
        <taxon>Paspalum</taxon>
    </lineage>
</organism>
<dbReference type="SMART" id="SM00225">
    <property type="entry name" value="BTB"/>
    <property type="match status" value="1"/>
</dbReference>
<dbReference type="PANTHER" id="PTHR26379:SF474">
    <property type="entry name" value="OS08G0228200 PROTEIN"/>
    <property type="match status" value="1"/>
</dbReference>
<dbReference type="PANTHER" id="PTHR26379">
    <property type="entry name" value="BTB/POZ AND MATH DOMAIN-CONTAINING PROTEIN 1"/>
    <property type="match status" value="1"/>
</dbReference>
<evidence type="ECO:0000313" key="4">
    <source>
        <dbReference type="EMBL" id="KAJ1255685.1"/>
    </source>
</evidence>
<accession>A0A9W8CEZ5</accession>
<dbReference type="Pfam" id="PF24570">
    <property type="entry name" value="BACK_BPM_SPOP"/>
    <property type="match status" value="1"/>
</dbReference>
<dbReference type="Proteomes" id="UP001164776">
    <property type="component" value="Unassembled WGS sequence"/>
</dbReference>
<evidence type="ECO:0000259" key="3">
    <source>
        <dbReference type="PROSITE" id="PS50097"/>
    </source>
</evidence>
<dbReference type="InterPro" id="IPR000210">
    <property type="entry name" value="BTB/POZ_dom"/>
</dbReference>
<evidence type="ECO:0000256" key="2">
    <source>
        <dbReference type="ARBA" id="ARBA00010846"/>
    </source>
</evidence>
<name>A0A9W8CEZ5_9POAL</name>
<evidence type="ECO:0000313" key="5">
    <source>
        <dbReference type="Proteomes" id="UP001164776"/>
    </source>
</evidence>
<comment type="similarity">
    <text evidence="2">Belongs to the Tdpoz family.</text>
</comment>
<dbReference type="InterPro" id="IPR045005">
    <property type="entry name" value="BPM1-6"/>
</dbReference>
<proteinExistence type="inferred from homology"/>
<comment type="caution">
    <text evidence="4">The sequence shown here is derived from an EMBL/GenBank/DDBJ whole genome shotgun (WGS) entry which is preliminary data.</text>
</comment>
<dbReference type="OrthoDB" id="10249567at2759"/>
<dbReference type="Pfam" id="PF00651">
    <property type="entry name" value="BTB"/>
    <property type="match status" value="1"/>
</dbReference>
<dbReference type="InterPro" id="IPR056423">
    <property type="entry name" value="BACK_BPM_SPOP"/>
</dbReference>
<dbReference type="CDD" id="cd00121">
    <property type="entry name" value="MATH"/>
    <property type="match status" value="1"/>
</dbReference>
<dbReference type="PROSITE" id="PS50097">
    <property type="entry name" value="BTB"/>
    <property type="match status" value="1"/>
</dbReference>
<comment type="pathway">
    <text evidence="1">Protein modification; protein ubiquitination.</text>
</comment>
<feature type="domain" description="BTB" evidence="3">
    <location>
        <begin position="168"/>
        <end position="235"/>
    </location>
</feature>
<dbReference type="Gene3D" id="1.25.40.420">
    <property type="match status" value="1"/>
</dbReference>
<dbReference type="InterPro" id="IPR002083">
    <property type="entry name" value="MATH/TRAF_dom"/>
</dbReference>
<dbReference type="AlphaFoldDB" id="A0A9W8CEZ5"/>
<sequence length="346" mass="38139">MAPATITRTVEIHWGAVSSYQQTSIFAAGGYDWSIHYYPSSLWVLGCFDLCVQLETMGARMTASLGVSVVDPMGKLPAWKVVQAPRQEVFCNNPNDCYSAQLFATVAFSTMDRAALLGYRTVDGLGVVFECTVTVVTQAPAVIPAALLPASDLKEQLSRMYATKDPPCDVTFSVEGQLFDAHKLILAMRSSFFKAELYGGMMESRAHVIQVKDSLPSVFEALLRYIYKDDLPCTDGDVDDDDGNNVTEMLCHLLVAADTYGVDRLRTLCELKLCSLLRLGNLAKLLAFAEDRQCAKLKDACVEFMATYPKRSTKEVVANNQEYAQLRSARPSVVIDALEKAVMFRG</sequence>
<keyword evidence="5" id="KW-1185">Reference proteome</keyword>
<dbReference type="EMBL" id="MU629654">
    <property type="protein sequence ID" value="KAJ1255685.1"/>
    <property type="molecule type" value="Genomic_DNA"/>
</dbReference>
<dbReference type="InterPro" id="IPR011333">
    <property type="entry name" value="SKP1/BTB/POZ_sf"/>
</dbReference>
<dbReference type="GO" id="GO:0016567">
    <property type="term" value="P:protein ubiquitination"/>
    <property type="evidence" value="ECO:0007669"/>
    <property type="project" value="InterPro"/>
</dbReference>
<evidence type="ECO:0000256" key="1">
    <source>
        <dbReference type="ARBA" id="ARBA00004906"/>
    </source>
</evidence>
<protein>
    <recommendedName>
        <fullName evidence="3">BTB domain-containing protein</fullName>
    </recommendedName>
</protein>
<gene>
    <name evidence="4" type="ORF">BS78_K171200</name>
</gene>
<dbReference type="Gene3D" id="3.30.710.10">
    <property type="entry name" value="Potassium Channel Kv1.1, Chain A"/>
    <property type="match status" value="1"/>
</dbReference>